<comment type="similarity">
    <text evidence="1">Belongs to the sigma-70 factor family. ECF subfamily.</text>
</comment>
<sequence>MPRWSSFDVTADRRLVGKLNEGDEAALAVLYDGYAERLYDYVLSLSGDYKTAADIVHDTFIDACRRAPRMRHHSHLRPWLYGAARRRCVQRGRGRALFWEPDLDFGELPAFAGRPEEPSGTATGPGGRGRPGGTALRRRLQTPARPQRGGPDRRAAAPSAAGTREPSAMLEPPSSAELRRLLEAVLSRLDAGEQEALLLAVRHGLRPAEIGIVLGISARRAAARVARSRTELEEAFETELLLLTERCAARRRPQPAVDVADAEAELLARTETMDADAGGTGSAGTVVSEAAAKPPPHEPPAGETAPAGRPGPAPRRGNPSGRKRRTGQRTPAAPGDAPFADHRCDDCDRRAAVYPAALLALAPAPVLPAALRHRVVHTATDPELAGYRADIAARGGGLTPAGLPSQPDMPSPFTKRWLFAGGGMAGALVTALLGALLMGPGLGNPTIYWPPFQTRPQPSITEQGPTGKGKERDRRQPPQGRAPSGPAAAPSSGPGTQERRTPRPSPKVPVSPPPTGPGMLAVSPAKVELYGTKTGNIKLTAMRGPVAWNAVSSSEQISVSRPQGDLDRGATTDLTITLAPRLLNLPGEATVTFIDPTTGDERQITVVWDASLF</sequence>
<feature type="region of interest" description="Disordered" evidence="6">
    <location>
        <begin position="448"/>
        <end position="521"/>
    </location>
</feature>
<dbReference type="Gene3D" id="1.10.10.10">
    <property type="entry name" value="Winged helix-like DNA-binding domain superfamily/Winged helix DNA-binding domain"/>
    <property type="match status" value="1"/>
</dbReference>
<name>A0ABN3KFL0_9ACTN</name>
<dbReference type="InterPro" id="IPR013324">
    <property type="entry name" value="RNA_pol_sigma_r3/r4-like"/>
</dbReference>
<feature type="region of interest" description="Disordered" evidence="6">
    <location>
        <begin position="271"/>
        <end position="341"/>
    </location>
</feature>
<proteinExistence type="inferred from homology"/>
<evidence type="ECO:0000256" key="5">
    <source>
        <dbReference type="ARBA" id="ARBA00023163"/>
    </source>
</evidence>
<keyword evidence="3" id="KW-0731">Sigma factor</keyword>
<evidence type="ECO:0000259" key="7">
    <source>
        <dbReference type="Pfam" id="PF04542"/>
    </source>
</evidence>
<reference evidence="8 9" key="1">
    <citation type="journal article" date="2019" name="Int. J. Syst. Evol. Microbiol.">
        <title>The Global Catalogue of Microorganisms (GCM) 10K type strain sequencing project: providing services to taxonomists for standard genome sequencing and annotation.</title>
        <authorList>
            <consortium name="The Broad Institute Genomics Platform"/>
            <consortium name="The Broad Institute Genome Sequencing Center for Infectious Disease"/>
            <person name="Wu L."/>
            <person name="Ma J."/>
        </authorList>
    </citation>
    <scope>NUCLEOTIDE SEQUENCE [LARGE SCALE GENOMIC DNA]</scope>
    <source>
        <strain evidence="8 9">JCM 3325</strain>
    </source>
</reference>
<comment type="caution">
    <text evidence="8">The sequence shown here is derived from an EMBL/GenBank/DDBJ whole genome shotgun (WGS) entry which is preliminary data.</text>
</comment>
<dbReference type="InterPro" id="IPR014284">
    <property type="entry name" value="RNA_pol_sigma-70_dom"/>
</dbReference>
<feature type="compositionally biased region" description="Low complexity" evidence="6">
    <location>
        <begin position="283"/>
        <end position="292"/>
    </location>
</feature>
<accession>A0ABN3KFL0</accession>
<dbReference type="PANTHER" id="PTHR43133:SF8">
    <property type="entry name" value="RNA POLYMERASE SIGMA FACTOR HI_1459-RELATED"/>
    <property type="match status" value="1"/>
</dbReference>
<gene>
    <name evidence="8" type="ORF">GCM10010191_88370</name>
</gene>
<evidence type="ECO:0000256" key="6">
    <source>
        <dbReference type="SAM" id="MobiDB-lite"/>
    </source>
</evidence>
<dbReference type="Gene3D" id="1.10.1740.10">
    <property type="match status" value="1"/>
</dbReference>
<dbReference type="InterPro" id="IPR039425">
    <property type="entry name" value="RNA_pol_sigma-70-like"/>
</dbReference>
<evidence type="ECO:0000313" key="8">
    <source>
        <dbReference type="EMBL" id="GAA2455467.1"/>
    </source>
</evidence>
<feature type="compositionally biased region" description="Polar residues" evidence="6">
    <location>
        <begin position="454"/>
        <end position="464"/>
    </location>
</feature>
<evidence type="ECO:0000256" key="4">
    <source>
        <dbReference type="ARBA" id="ARBA00023125"/>
    </source>
</evidence>
<evidence type="ECO:0000256" key="1">
    <source>
        <dbReference type="ARBA" id="ARBA00010641"/>
    </source>
</evidence>
<feature type="compositionally biased region" description="Low complexity" evidence="6">
    <location>
        <begin position="477"/>
        <end position="495"/>
    </location>
</feature>
<protein>
    <recommendedName>
        <fullName evidence="7">RNA polymerase sigma-70 region 2 domain-containing protein</fullName>
    </recommendedName>
</protein>
<feature type="domain" description="RNA polymerase sigma-70 region 2" evidence="7">
    <location>
        <begin position="30"/>
        <end position="94"/>
    </location>
</feature>
<dbReference type="InterPro" id="IPR013325">
    <property type="entry name" value="RNA_pol_sigma_r2"/>
</dbReference>
<dbReference type="Proteomes" id="UP001501231">
    <property type="component" value="Unassembled WGS sequence"/>
</dbReference>
<dbReference type="PANTHER" id="PTHR43133">
    <property type="entry name" value="RNA POLYMERASE ECF-TYPE SIGMA FACTO"/>
    <property type="match status" value="1"/>
</dbReference>
<dbReference type="EMBL" id="BAAARW010000042">
    <property type="protein sequence ID" value="GAA2455467.1"/>
    <property type="molecule type" value="Genomic_DNA"/>
</dbReference>
<organism evidence="8 9">
    <name type="scientific">Actinomadura vinacea</name>
    <dbReference type="NCBI Taxonomy" id="115336"/>
    <lineage>
        <taxon>Bacteria</taxon>
        <taxon>Bacillati</taxon>
        <taxon>Actinomycetota</taxon>
        <taxon>Actinomycetes</taxon>
        <taxon>Streptosporangiales</taxon>
        <taxon>Thermomonosporaceae</taxon>
        <taxon>Actinomadura</taxon>
    </lineage>
</organism>
<dbReference type="InterPro" id="IPR007627">
    <property type="entry name" value="RNA_pol_sigma70_r2"/>
</dbReference>
<evidence type="ECO:0000256" key="2">
    <source>
        <dbReference type="ARBA" id="ARBA00023015"/>
    </source>
</evidence>
<dbReference type="SUPFAM" id="SSF88946">
    <property type="entry name" value="Sigma2 domain of RNA polymerase sigma factors"/>
    <property type="match status" value="1"/>
</dbReference>
<dbReference type="InterPro" id="IPR036388">
    <property type="entry name" value="WH-like_DNA-bd_sf"/>
</dbReference>
<evidence type="ECO:0000256" key="3">
    <source>
        <dbReference type="ARBA" id="ARBA00023082"/>
    </source>
</evidence>
<feature type="compositionally biased region" description="Pro residues" evidence="6">
    <location>
        <begin position="503"/>
        <end position="516"/>
    </location>
</feature>
<evidence type="ECO:0000313" key="9">
    <source>
        <dbReference type="Proteomes" id="UP001501231"/>
    </source>
</evidence>
<feature type="compositionally biased region" description="Gly residues" evidence="6">
    <location>
        <begin position="123"/>
        <end position="132"/>
    </location>
</feature>
<dbReference type="SUPFAM" id="SSF88659">
    <property type="entry name" value="Sigma3 and sigma4 domains of RNA polymerase sigma factors"/>
    <property type="match status" value="1"/>
</dbReference>
<keyword evidence="5" id="KW-0804">Transcription</keyword>
<dbReference type="NCBIfam" id="TIGR02937">
    <property type="entry name" value="sigma70-ECF"/>
    <property type="match status" value="1"/>
</dbReference>
<dbReference type="Pfam" id="PF04542">
    <property type="entry name" value="Sigma70_r2"/>
    <property type="match status" value="1"/>
</dbReference>
<feature type="compositionally biased region" description="Low complexity" evidence="6">
    <location>
        <begin position="301"/>
        <end position="320"/>
    </location>
</feature>
<feature type="region of interest" description="Disordered" evidence="6">
    <location>
        <begin position="109"/>
        <end position="174"/>
    </location>
</feature>
<keyword evidence="2" id="KW-0805">Transcription regulation</keyword>
<keyword evidence="4" id="KW-0238">DNA-binding</keyword>
<keyword evidence="9" id="KW-1185">Reference proteome</keyword>